<comment type="similarity">
    <text evidence="2">Belongs to the gamma-BBH/TMLD family.</text>
</comment>
<gene>
    <name evidence="9" type="ORF">M378DRAFT_75735</name>
</gene>
<dbReference type="PANTHER" id="PTHR10696:SF25">
    <property type="entry name" value="OXIDOREDUCTASE AIM17-RELATED"/>
    <property type="match status" value="1"/>
</dbReference>
<dbReference type="Gene3D" id="3.60.130.10">
    <property type="entry name" value="Clavaminate synthase-like"/>
    <property type="match status" value="1"/>
</dbReference>
<evidence type="ECO:0000256" key="5">
    <source>
        <dbReference type="ARBA" id="ARBA00023002"/>
    </source>
</evidence>
<dbReference type="STRING" id="946122.A0A0C2TGP7"/>
<feature type="domain" description="TauD/TfdA-like" evidence="7">
    <location>
        <begin position="114"/>
        <end position="367"/>
    </location>
</feature>
<dbReference type="Gene3D" id="3.30.2020.30">
    <property type="match status" value="1"/>
</dbReference>
<evidence type="ECO:0000256" key="2">
    <source>
        <dbReference type="ARBA" id="ARBA00008654"/>
    </source>
</evidence>
<evidence type="ECO:0000256" key="4">
    <source>
        <dbReference type="ARBA" id="ARBA00022964"/>
    </source>
</evidence>
<dbReference type="GO" id="GO:0016706">
    <property type="term" value="F:2-oxoglutarate-dependent dioxygenase activity"/>
    <property type="evidence" value="ECO:0007669"/>
    <property type="project" value="UniProtKB-ARBA"/>
</dbReference>
<keyword evidence="3" id="KW-0479">Metal-binding</keyword>
<accession>A0A0C2TGP7</accession>
<comment type="cofactor">
    <cofactor evidence="1">
        <name>Fe(2+)</name>
        <dbReference type="ChEBI" id="CHEBI:29033"/>
    </cofactor>
</comment>
<keyword evidence="4" id="KW-0223">Dioxygenase</keyword>
<protein>
    <recommendedName>
        <fullName evidence="11">Gamma-butyrobetaine dioxygenase</fullName>
    </recommendedName>
</protein>
<evidence type="ECO:0000256" key="6">
    <source>
        <dbReference type="ARBA" id="ARBA00023004"/>
    </source>
</evidence>
<dbReference type="Proteomes" id="UP000054549">
    <property type="component" value="Unassembled WGS sequence"/>
</dbReference>
<dbReference type="InParanoid" id="A0A0C2TGP7"/>
<dbReference type="InterPro" id="IPR003819">
    <property type="entry name" value="TauD/TfdA-like"/>
</dbReference>
<evidence type="ECO:0000313" key="10">
    <source>
        <dbReference type="Proteomes" id="UP000054549"/>
    </source>
</evidence>
<evidence type="ECO:0000259" key="7">
    <source>
        <dbReference type="Pfam" id="PF02668"/>
    </source>
</evidence>
<dbReference type="HOGENOM" id="CLU_021859_0_1_1"/>
<evidence type="ECO:0000259" key="8">
    <source>
        <dbReference type="Pfam" id="PF06155"/>
    </source>
</evidence>
<reference evidence="9 10" key="1">
    <citation type="submission" date="2014-04" db="EMBL/GenBank/DDBJ databases">
        <title>Evolutionary Origins and Diversification of the Mycorrhizal Mutualists.</title>
        <authorList>
            <consortium name="DOE Joint Genome Institute"/>
            <consortium name="Mycorrhizal Genomics Consortium"/>
            <person name="Kohler A."/>
            <person name="Kuo A."/>
            <person name="Nagy L.G."/>
            <person name="Floudas D."/>
            <person name="Copeland A."/>
            <person name="Barry K.W."/>
            <person name="Cichocki N."/>
            <person name="Veneault-Fourrey C."/>
            <person name="LaButti K."/>
            <person name="Lindquist E.A."/>
            <person name="Lipzen A."/>
            <person name="Lundell T."/>
            <person name="Morin E."/>
            <person name="Murat C."/>
            <person name="Riley R."/>
            <person name="Ohm R."/>
            <person name="Sun H."/>
            <person name="Tunlid A."/>
            <person name="Henrissat B."/>
            <person name="Grigoriev I.V."/>
            <person name="Hibbett D.S."/>
            <person name="Martin F."/>
        </authorList>
    </citation>
    <scope>NUCLEOTIDE SEQUENCE [LARGE SCALE GENOMIC DNA]</scope>
    <source>
        <strain evidence="9 10">Koide BX008</strain>
    </source>
</reference>
<proteinExistence type="inferred from homology"/>
<dbReference type="EMBL" id="KN818238">
    <property type="protein sequence ID" value="KIL66064.1"/>
    <property type="molecule type" value="Genomic_DNA"/>
</dbReference>
<dbReference type="Pfam" id="PF06155">
    <property type="entry name" value="GBBH-like_N"/>
    <property type="match status" value="1"/>
</dbReference>
<dbReference type="InterPro" id="IPR042098">
    <property type="entry name" value="TauD-like_sf"/>
</dbReference>
<dbReference type="PANTHER" id="PTHR10696">
    <property type="entry name" value="GAMMA-BUTYROBETAINE HYDROXYLASE-RELATED"/>
    <property type="match status" value="1"/>
</dbReference>
<dbReference type="InterPro" id="IPR050411">
    <property type="entry name" value="AlphaKG_dependent_hydroxylases"/>
</dbReference>
<dbReference type="AlphaFoldDB" id="A0A0C2TGP7"/>
<sequence>MVRLLADLKVSYTWLRDSCFCPQCVHPSTSQKLHRSSDMLHTLRSTVADQVRKDDGWQITWKDGHSSFYPRSFLERYAVSNRASLAKLHHHVPVQPWVKQSLQKSTLFLPYSSLSTSQGLVTAIEQVSKYGILFVTGVPSEKTSNEESETRVLADKFGEIRPTFYGLLWDVVNKRNSKNIAYTNLNLDVHMDLLYFQHPPRYQILHCLRNRVVGGTSVFVDALHAAETLRQQSPLEFITLATTQVPFHYINDGHHLYYTHPTIELDPTQMATPPENRAIKHVNYAPPFQAPIQMTESPEQVDQFYTSIRKFEDLLDAEENRYQYTLREGDAVVFDNRRVLHARTAFDDIPGAVVKEGDINRWLKGCYLEDDAMMDRYRVKKAQLEISQI</sequence>
<dbReference type="GO" id="GO:0046872">
    <property type="term" value="F:metal ion binding"/>
    <property type="evidence" value="ECO:0007669"/>
    <property type="project" value="UniProtKB-KW"/>
</dbReference>
<dbReference type="CDD" id="cd00250">
    <property type="entry name" value="CAS_like"/>
    <property type="match status" value="1"/>
</dbReference>
<evidence type="ECO:0000313" key="9">
    <source>
        <dbReference type="EMBL" id="KIL66064.1"/>
    </source>
</evidence>
<dbReference type="GO" id="GO:0005739">
    <property type="term" value="C:mitochondrion"/>
    <property type="evidence" value="ECO:0007669"/>
    <property type="project" value="TreeGrafter"/>
</dbReference>
<keyword evidence="5" id="KW-0560">Oxidoreductase</keyword>
<name>A0A0C2TGP7_AMAMK</name>
<evidence type="ECO:0000256" key="1">
    <source>
        <dbReference type="ARBA" id="ARBA00001954"/>
    </source>
</evidence>
<dbReference type="InterPro" id="IPR038492">
    <property type="entry name" value="GBBH-like_N_sf"/>
</dbReference>
<evidence type="ECO:0000256" key="3">
    <source>
        <dbReference type="ARBA" id="ARBA00022723"/>
    </source>
</evidence>
<keyword evidence="6" id="KW-0408">Iron</keyword>
<dbReference type="OrthoDB" id="406634at2759"/>
<dbReference type="SUPFAM" id="SSF51197">
    <property type="entry name" value="Clavaminate synthase-like"/>
    <property type="match status" value="1"/>
</dbReference>
<dbReference type="InterPro" id="IPR010376">
    <property type="entry name" value="GBBH-like_N"/>
</dbReference>
<dbReference type="Pfam" id="PF02668">
    <property type="entry name" value="TauD"/>
    <property type="match status" value="1"/>
</dbReference>
<evidence type="ECO:0008006" key="11">
    <source>
        <dbReference type="Google" id="ProtNLM"/>
    </source>
</evidence>
<dbReference type="GO" id="GO:0045329">
    <property type="term" value="P:carnitine biosynthetic process"/>
    <property type="evidence" value="ECO:0007669"/>
    <property type="project" value="TreeGrafter"/>
</dbReference>
<keyword evidence="10" id="KW-1185">Reference proteome</keyword>
<organism evidence="9 10">
    <name type="scientific">Amanita muscaria (strain Koide BX008)</name>
    <dbReference type="NCBI Taxonomy" id="946122"/>
    <lineage>
        <taxon>Eukaryota</taxon>
        <taxon>Fungi</taxon>
        <taxon>Dikarya</taxon>
        <taxon>Basidiomycota</taxon>
        <taxon>Agaricomycotina</taxon>
        <taxon>Agaricomycetes</taxon>
        <taxon>Agaricomycetidae</taxon>
        <taxon>Agaricales</taxon>
        <taxon>Pluteineae</taxon>
        <taxon>Amanitaceae</taxon>
        <taxon>Amanita</taxon>
    </lineage>
</organism>
<feature type="domain" description="Gamma-butyrobetaine hydroxylase-like N-terminal" evidence="8">
    <location>
        <begin position="9"/>
        <end position="74"/>
    </location>
</feature>